<protein>
    <submittedName>
        <fullName evidence="3">Sigma factor-like helix-turn-helix DNA-binding protein</fullName>
    </submittedName>
</protein>
<dbReference type="Gene3D" id="1.20.140.160">
    <property type="match status" value="1"/>
</dbReference>
<organism evidence="3 4">
    <name type="scientific">Chungangia koreensis</name>
    <dbReference type="NCBI Taxonomy" id="752657"/>
    <lineage>
        <taxon>Bacteria</taxon>
        <taxon>Bacillati</taxon>
        <taxon>Bacillota</taxon>
        <taxon>Bacilli</taxon>
        <taxon>Lactobacillales</taxon>
        <taxon>Chungangia</taxon>
    </lineage>
</organism>
<sequence>MTEKNDGYLIQEHFRETLEQHYNQIELLVFQYGVMPNRMELFMKETIRQLISRSINESSADLTKFDMFETTIAALITSEHIHTLDQEKVLEDEQGKRIFHFEEDEKIHKLISRLEPKEKLALILRYFHDFNQSQIAELLNSEEKEIGLLTEKTLLKLKEPLEIESDEQLDKFLNLLHKSYERMKKLTDIETVYGSIQGLKTEQTSQPGGVLKKSDHFSIWKPVLLISAIMIFFGSIIFVGETFGKVDDRFLTKMEEDYEEVKQQKTETLQVKSEAFQQQMFVQEADRSFARIMTKFKRRLKDGEEVKKEEIREEYNKVLESLALPSEMVKKVIKEPLTDDEKKSEQFFTDYLMRLDEIKYAYYQSLFETPSNYNAQPKKLEITDEMTKAMEAQNLKFNDFARMESFPIYLANERTEKLRESIHPNMQPHIMILEKSDYMYSLNEDFDPDELISTLSSFEEAIKATVQYSDLYHRLSGVYHGIIMWSVQDSWRSPEDQIFDQDGTVKPKYRELWIDFANADDNSPLSALFKPIVSEMEETGWRFSQKQEYFDYQNVDRAVTFAMEGRLDEFSYDLTDYQIYLSDMAEYEVKSDSYQTTVQTLYNDFKTMMDPNYINGNDPLFILGVYELARAEGNVEAIYNLTYKTMPFDEFKEQWEPGPPLFEEVDSIKTDSSLDENVPGERKKTSVVFTVNGKEEVRAKMVQVNYFWLVEVVNE</sequence>
<evidence type="ECO:0000259" key="2">
    <source>
        <dbReference type="Pfam" id="PF08281"/>
    </source>
</evidence>
<proteinExistence type="predicted"/>
<accession>A0ABV8X8P8</accession>
<dbReference type="InterPro" id="IPR013324">
    <property type="entry name" value="RNA_pol_sigma_r3/r4-like"/>
</dbReference>
<evidence type="ECO:0000313" key="3">
    <source>
        <dbReference type="EMBL" id="MFC4411340.1"/>
    </source>
</evidence>
<dbReference type="Proteomes" id="UP001595817">
    <property type="component" value="Unassembled WGS sequence"/>
</dbReference>
<gene>
    <name evidence="3" type="ORF">ACFOZY_13005</name>
</gene>
<dbReference type="InterPro" id="IPR013249">
    <property type="entry name" value="RNA_pol_sigma70_r4_t2"/>
</dbReference>
<keyword evidence="4" id="KW-1185">Reference proteome</keyword>
<keyword evidence="1" id="KW-0472">Membrane</keyword>
<feature type="transmembrane region" description="Helical" evidence="1">
    <location>
        <begin position="222"/>
        <end position="240"/>
    </location>
</feature>
<evidence type="ECO:0000256" key="1">
    <source>
        <dbReference type="SAM" id="Phobius"/>
    </source>
</evidence>
<dbReference type="SUPFAM" id="SSF88659">
    <property type="entry name" value="Sigma3 and sigma4 domains of RNA polymerase sigma factors"/>
    <property type="match status" value="1"/>
</dbReference>
<dbReference type="Pfam" id="PF08281">
    <property type="entry name" value="Sigma70_r4_2"/>
    <property type="match status" value="1"/>
</dbReference>
<reference evidence="4" key="1">
    <citation type="journal article" date="2019" name="Int. J. Syst. Evol. Microbiol.">
        <title>The Global Catalogue of Microorganisms (GCM) 10K type strain sequencing project: providing services to taxonomists for standard genome sequencing and annotation.</title>
        <authorList>
            <consortium name="The Broad Institute Genomics Platform"/>
            <consortium name="The Broad Institute Genome Sequencing Center for Infectious Disease"/>
            <person name="Wu L."/>
            <person name="Ma J."/>
        </authorList>
    </citation>
    <scope>NUCLEOTIDE SEQUENCE [LARGE SCALE GENOMIC DNA]</scope>
    <source>
        <strain evidence="4">CCUG 59778</strain>
    </source>
</reference>
<dbReference type="RefSeq" id="WP_378156200.1">
    <property type="nucleotide sequence ID" value="NZ_JBHSEC010000020.1"/>
</dbReference>
<comment type="caution">
    <text evidence="3">The sequence shown here is derived from an EMBL/GenBank/DDBJ whole genome shotgun (WGS) entry which is preliminary data.</text>
</comment>
<dbReference type="EMBL" id="JBHSEC010000020">
    <property type="protein sequence ID" value="MFC4411340.1"/>
    <property type="molecule type" value="Genomic_DNA"/>
</dbReference>
<name>A0ABV8X8P8_9LACT</name>
<feature type="domain" description="RNA polymerase sigma factor 70 region 4 type 2" evidence="2">
    <location>
        <begin position="105"/>
        <end position="140"/>
    </location>
</feature>
<keyword evidence="1" id="KW-0812">Transmembrane</keyword>
<evidence type="ECO:0000313" key="4">
    <source>
        <dbReference type="Proteomes" id="UP001595817"/>
    </source>
</evidence>
<keyword evidence="1" id="KW-1133">Transmembrane helix</keyword>